<gene>
    <name evidence="3" type="ORF">LZ495_25875</name>
</gene>
<dbReference type="AlphaFoldDB" id="A0AA41Q317"/>
<feature type="chain" id="PRO_5041409522" description="Lipoprotein" evidence="2">
    <location>
        <begin position="23"/>
        <end position="259"/>
    </location>
</feature>
<feature type="region of interest" description="Disordered" evidence="1">
    <location>
        <begin position="29"/>
        <end position="54"/>
    </location>
</feature>
<proteinExistence type="predicted"/>
<keyword evidence="4" id="KW-1185">Reference proteome</keyword>
<name>A0AA41Q317_9ACTN</name>
<organism evidence="3 4">
    <name type="scientific">Yinghuangia soli</name>
    <dbReference type="NCBI Taxonomy" id="2908204"/>
    <lineage>
        <taxon>Bacteria</taxon>
        <taxon>Bacillati</taxon>
        <taxon>Actinomycetota</taxon>
        <taxon>Actinomycetes</taxon>
        <taxon>Kitasatosporales</taxon>
        <taxon>Streptomycetaceae</taxon>
        <taxon>Yinghuangia</taxon>
    </lineage>
</organism>
<dbReference type="EMBL" id="JAKFHA010000017">
    <property type="protein sequence ID" value="MCF2530629.1"/>
    <property type="molecule type" value="Genomic_DNA"/>
</dbReference>
<dbReference type="PROSITE" id="PS51257">
    <property type="entry name" value="PROKAR_LIPOPROTEIN"/>
    <property type="match status" value="1"/>
</dbReference>
<dbReference type="RefSeq" id="WP_235055288.1">
    <property type="nucleotide sequence ID" value="NZ_JAKFHA010000017.1"/>
</dbReference>
<dbReference type="Proteomes" id="UP001165378">
    <property type="component" value="Unassembled WGS sequence"/>
</dbReference>
<evidence type="ECO:0000313" key="4">
    <source>
        <dbReference type="Proteomes" id="UP001165378"/>
    </source>
</evidence>
<keyword evidence="2" id="KW-0732">Signal</keyword>
<feature type="signal peptide" evidence="2">
    <location>
        <begin position="1"/>
        <end position="22"/>
    </location>
</feature>
<sequence length="259" mass="26458">MRFIGKRLAIAAAIPMFLLVSACESGGKKDDTSDTVATRPGNSQTPGAGTPGGKALTARQLQDALLTGDDLPGYRALSDSVVDEDIYSDKTVDKAECLPLAQLLSPARGYRPLAAAQVAVTKEGAPLGHTAMVSTATYAAGTAEKLVAEARAALAKCTSFAMTDDEGDTIAFAVRPGPAQPGAKDGKGYGFGDDSLVVEFVADLSGSAIVCLVRSGSALVQVYGSAVGDKPSESTAAAATAPEAMVRAQYDKLVKAQQN</sequence>
<evidence type="ECO:0000313" key="3">
    <source>
        <dbReference type="EMBL" id="MCF2530629.1"/>
    </source>
</evidence>
<feature type="compositionally biased region" description="Polar residues" evidence="1">
    <location>
        <begin position="34"/>
        <end position="47"/>
    </location>
</feature>
<evidence type="ECO:0000256" key="1">
    <source>
        <dbReference type="SAM" id="MobiDB-lite"/>
    </source>
</evidence>
<accession>A0AA41Q317</accession>
<evidence type="ECO:0008006" key="5">
    <source>
        <dbReference type="Google" id="ProtNLM"/>
    </source>
</evidence>
<protein>
    <recommendedName>
        <fullName evidence="5">Lipoprotein</fullName>
    </recommendedName>
</protein>
<comment type="caution">
    <text evidence="3">The sequence shown here is derived from an EMBL/GenBank/DDBJ whole genome shotgun (WGS) entry which is preliminary data.</text>
</comment>
<evidence type="ECO:0000256" key="2">
    <source>
        <dbReference type="SAM" id="SignalP"/>
    </source>
</evidence>
<reference evidence="3" key="1">
    <citation type="submission" date="2022-01" db="EMBL/GenBank/DDBJ databases">
        <title>Genome-Based Taxonomic Classification of the Phylum Actinobacteria.</title>
        <authorList>
            <person name="Gao Y."/>
        </authorList>
    </citation>
    <scope>NUCLEOTIDE SEQUENCE</scope>
    <source>
        <strain evidence="3">KLBMP 8922</strain>
    </source>
</reference>